<evidence type="ECO:0000313" key="3">
    <source>
        <dbReference type="EMBL" id="ASY65265.1"/>
    </source>
</evidence>
<evidence type="ECO:0000256" key="1">
    <source>
        <dbReference type="ARBA" id="ARBA00023002"/>
    </source>
</evidence>
<dbReference type="GO" id="GO:0004497">
    <property type="term" value="F:monooxygenase activity"/>
    <property type="evidence" value="ECO:0007669"/>
    <property type="project" value="UniProtKB-KW"/>
</dbReference>
<dbReference type="Pfam" id="PF01613">
    <property type="entry name" value="Flavin_Reduct"/>
    <property type="match status" value="1"/>
</dbReference>
<dbReference type="AlphaFoldDB" id="A0A249PHR0"/>
<dbReference type="KEGG" id="esj:SJ05684_b42830"/>
<evidence type="ECO:0000259" key="2">
    <source>
        <dbReference type="SMART" id="SM00903"/>
    </source>
</evidence>
<organism evidence="3 4">
    <name type="scientific">Sinorhizobium sojae CCBAU 05684</name>
    <dbReference type="NCBI Taxonomy" id="716928"/>
    <lineage>
        <taxon>Bacteria</taxon>
        <taxon>Pseudomonadati</taxon>
        <taxon>Pseudomonadota</taxon>
        <taxon>Alphaproteobacteria</taxon>
        <taxon>Hyphomicrobiales</taxon>
        <taxon>Rhizobiaceae</taxon>
        <taxon>Sinorhizobium/Ensifer group</taxon>
        <taxon>Sinorhizobium</taxon>
    </lineage>
</organism>
<dbReference type="EMBL" id="CP023068">
    <property type="protein sequence ID" value="ASY65265.1"/>
    <property type="molecule type" value="Genomic_DNA"/>
</dbReference>
<dbReference type="InterPro" id="IPR002563">
    <property type="entry name" value="Flavin_Rdtase-like_dom"/>
</dbReference>
<dbReference type="GO" id="GO:0006208">
    <property type="term" value="P:pyrimidine nucleobase catabolic process"/>
    <property type="evidence" value="ECO:0007669"/>
    <property type="project" value="TreeGrafter"/>
</dbReference>
<dbReference type="GO" id="GO:0042602">
    <property type="term" value="F:riboflavin reductase (NADPH) activity"/>
    <property type="evidence" value="ECO:0007669"/>
    <property type="project" value="TreeGrafter"/>
</dbReference>
<dbReference type="PANTHER" id="PTHR30466:SF1">
    <property type="entry name" value="FMN REDUCTASE (NADH) RUTF"/>
    <property type="match status" value="1"/>
</dbReference>
<sequence>MTLTVVPDETVGTSFRAMMRKFPATVTLVTGCNEGVDHGMTVTAVTSVSMEPPALVVCLNNRSYLHEMVLCQPHFAVNVLTQEQRPLSDAFSGKVAPEDRFQPDEWERHGSGVLMLAGAHARVVCRRVAAVPYGTHTLFIGQVIDAFVDDVTRPLLYENARYCISQPAA</sequence>
<dbReference type="RefSeq" id="WP_034857145.1">
    <property type="nucleotide sequence ID" value="NZ_AJQT01000080.1"/>
</dbReference>
<accession>A0A249PHR0</accession>
<reference evidence="3 4" key="1">
    <citation type="submission" date="2017-08" db="EMBL/GenBank/DDBJ databases">
        <title>Multipartite genome sequences of Sinorhizobium species nodulating soybeans.</title>
        <authorList>
            <person name="Tian C.F."/>
        </authorList>
    </citation>
    <scope>NUCLEOTIDE SEQUENCE [LARGE SCALE GENOMIC DNA]</scope>
    <source>
        <strain evidence="3 4">CCBAU 05684</strain>
        <plasmid evidence="4">psj05684b</plasmid>
    </source>
</reference>
<name>A0A249PHR0_9HYPH</name>
<protein>
    <submittedName>
        <fullName evidence="3">4-hydroxyphenylacetate 3-monooxygenase, reductase component</fullName>
    </submittedName>
</protein>
<feature type="domain" description="Flavin reductase like" evidence="2">
    <location>
        <begin position="19"/>
        <end position="164"/>
    </location>
</feature>
<geneLocation type="plasmid" evidence="4">
    <name>psj05684b</name>
</geneLocation>
<keyword evidence="1" id="KW-0560">Oxidoreductase</keyword>
<dbReference type="SUPFAM" id="SSF50475">
    <property type="entry name" value="FMN-binding split barrel"/>
    <property type="match status" value="1"/>
</dbReference>
<gene>
    <name evidence="3" type="ORF">SJ05684_b42830</name>
</gene>
<keyword evidence="3" id="KW-0614">Plasmid</keyword>
<keyword evidence="3" id="KW-0503">Monooxygenase</keyword>
<proteinExistence type="predicted"/>
<evidence type="ECO:0000313" key="4">
    <source>
        <dbReference type="Proteomes" id="UP000217211"/>
    </source>
</evidence>
<dbReference type="Gene3D" id="2.30.110.10">
    <property type="entry name" value="Electron Transport, Fmn-binding Protein, Chain A"/>
    <property type="match status" value="1"/>
</dbReference>
<dbReference type="SMART" id="SM00903">
    <property type="entry name" value="Flavin_Reduct"/>
    <property type="match status" value="1"/>
</dbReference>
<dbReference type="OrthoDB" id="9792858at2"/>
<dbReference type="GO" id="GO:0010181">
    <property type="term" value="F:FMN binding"/>
    <property type="evidence" value="ECO:0007669"/>
    <property type="project" value="InterPro"/>
</dbReference>
<dbReference type="eggNOG" id="COG1853">
    <property type="taxonomic scope" value="Bacteria"/>
</dbReference>
<dbReference type="Proteomes" id="UP000217211">
    <property type="component" value="Plasmid pSJ05684b"/>
</dbReference>
<dbReference type="PANTHER" id="PTHR30466">
    <property type="entry name" value="FLAVIN REDUCTASE"/>
    <property type="match status" value="1"/>
</dbReference>
<dbReference type="STRING" id="716928.GCA_000261485_03891"/>
<keyword evidence="4" id="KW-1185">Reference proteome</keyword>
<dbReference type="InterPro" id="IPR012349">
    <property type="entry name" value="Split_barrel_FMN-bd"/>
</dbReference>
<dbReference type="InterPro" id="IPR050268">
    <property type="entry name" value="NADH-dep_flavin_reductase"/>
</dbReference>